<dbReference type="OrthoDB" id="7833521at2"/>
<protein>
    <submittedName>
        <fullName evidence="1">Uncharacterized protein</fullName>
    </submittedName>
</protein>
<proteinExistence type="predicted"/>
<dbReference type="EMBL" id="SRXV01000002">
    <property type="protein sequence ID" value="TGY93364.1"/>
    <property type="molecule type" value="Genomic_DNA"/>
</dbReference>
<comment type="caution">
    <text evidence="1">The sequence shown here is derived from an EMBL/GenBank/DDBJ whole genome shotgun (WGS) entry which is preliminary data.</text>
</comment>
<gene>
    <name evidence="1" type="ORF">E5162_09995</name>
</gene>
<dbReference type="Proteomes" id="UP000305451">
    <property type="component" value="Unassembled WGS sequence"/>
</dbReference>
<dbReference type="AlphaFoldDB" id="A0A4S2HBP9"/>
<sequence length="222" mass="25762">MSVHHPHLRKALCLSMLNGASLDRELRKDIRQVIRKDEGQSGGGPDFHSPFWADAKDFVFRDANLGEATEDRIERNHNRERLYRLLQGGFLRWWAPFRAQRNEPIRPYQEELRGACLLPGANVEVKIQNLLSISAGTSYHRFIYPYFTEEPGLTTHSAEFALATLRAAFPDDDPDCFMVLDVLRGRGFSFEHTNVPDGAIEQFDARYQQILRRWELLRGEYR</sequence>
<accession>A0A4S2HBP9</accession>
<reference evidence="1 2" key="1">
    <citation type="journal article" date="2013" name="Int. J. Syst. Evol. Microbiol.">
        <title>Marinicauda pacifica gen. nov., sp. nov., a prosthecate alphaproteobacterium of the family Hyphomonadaceae isolated from deep seawater.</title>
        <authorList>
            <person name="Zhang X.Y."/>
            <person name="Li G.W."/>
            <person name="Wang C.S."/>
            <person name="Zhang Y.J."/>
            <person name="Xu X.W."/>
            <person name="Li H."/>
            <person name="Liu A."/>
            <person name="Liu C."/>
            <person name="Xie B.B."/>
            <person name="Qin Q.L."/>
            <person name="Xu Z."/>
            <person name="Chen X.L."/>
            <person name="Zhou B.C."/>
            <person name="Zhang Y.Z."/>
        </authorList>
    </citation>
    <scope>NUCLEOTIDE SEQUENCE [LARGE SCALE GENOMIC DNA]</scope>
    <source>
        <strain evidence="1 2">P-1 km-3</strain>
    </source>
</reference>
<dbReference type="RefSeq" id="WP_135945086.1">
    <property type="nucleotide sequence ID" value="NZ_BMEI01000002.1"/>
</dbReference>
<keyword evidence="2" id="KW-1185">Reference proteome</keyword>
<organism evidence="1 2">
    <name type="scientific">Marinicauda pacifica</name>
    <dbReference type="NCBI Taxonomy" id="1133559"/>
    <lineage>
        <taxon>Bacteria</taxon>
        <taxon>Pseudomonadati</taxon>
        <taxon>Pseudomonadota</taxon>
        <taxon>Alphaproteobacteria</taxon>
        <taxon>Maricaulales</taxon>
        <taxon>Maricaulaceae</taxon>
        <taxon>Marinicauda</taxon>
    </lineage>
</organism>
<evidence type="ECO:0000313" key="2">
    <source>
        <dbReference type="Proteomes" id="UP000305451"/>
    </source>
</evidence>
<evidence type="ECO:0000313" key="1">
    <source>
        <dbReference type="EMBL" id="TGY93364.1"/>
    </source>
</evidence>
<name>A0A4S2HBP9_9PROT</name>